<dbReference type="EMBL" id="FOIC01000002">
    <property type="protein sequence ID" value="SES88895.1"/>
    <property type="molecule type" value="Genomic_DNA"/>
</dbReference>
<name>A0A1I0A412_9EURY</name>
<sequence length="357" mass="36900">MNRESLLAIATLVVVTGAVTTLALTGAVSDPSEPETAADVEHTGHVSLAEITISADEVTGGTATLAVDTYLEHRGDPVTNVTVVHRATDTKTGLVENTTERDVETLADGSEVVVTDTVSVPRKSSYEIETFVYRNGTRTDSTSHTVDGVDALTPAYAATDVEFHRFGGDAGGSPADIPAIGYSIDSTTAKTATLEVSSYLTNTGDVAERDLELEVNARQAASNVIADSATVELSTIEPGKTASPTVALDVPEGHDYYLDAILWRDGTIVRTNRAAANLGSGSLSVNETASETGLEVSDFASSSDDYSAAADSSTETDSDAERADASAESSGDGTPGFGIAVTAVAVLATIALARRFQ</sequence>
<evidence type="ECO:0000259" key="3">
    <source>
        <dbReference type="Pfam" id="PF18204"/>
    </source>
</evidence>
<feature type="domain" description="DUF7490" evidence="4">
    <location>
        <begin position="175"/>
        <end position="278"/>
    </location>
</feature>
<evidence type="ECO:0000256" key="2">
    <source>
        <dbReference type="SAM" id="MobiDB-lite"/>
    </source>
</evidence>
<evidence type="ECO:0000313" key="6">
    <source>
        <dbReference type="EMBL" id="SES88895.1"/>
    </source>
</evidence>
<dbReference type="InterPro" id="IPR055913">
    <property type="entry name" value="DUF7490"/>
</dbReference>
<evidence type="ECO:0000259" key="4">
    <source>
        <dbReference type="Pfam" id="PF24318"/>
    </source>
</evidence>
<evidence type="ECO:0000313" key="5">
    <source>
        <dbReference type="EMBL" id="SDC01096.1"/>
    </source>
</evidence>
<keyword evidence="7" id="KW-1185">Reference proteome</keyword>
<dbReference type="AlphaFoldDB" id="A0A1I0A412"/>
<feature type="region of interest" description="Disordered" evidence="2">
    <location>
        <begin position="295"/>
        <end position="333"/>
    </location>
</feature>
<feature type="domain" description="DUF7490" evidence="4">
    <location>
        <begin position="45"/>
        <end position="150"/>
    </location>
</feature>
<accession>A0A1I0A412</accession>
<dbReference type="Pfam" id="PF18204">
    <property type="entry name" value="PGF-CTERM"/>
    <property type="match status" value="1"/>
</dbReference>
<keyword evidence="1" id="KW-0732">Signal</keyword>
<gene>
    <name evidence="6" type="ORF">SAMN04488694_102229</name>
    <name evidence="5" type="ORF">SAMN05192552_1001120</name>
</gene>
<dbReference type="Proteomes" id="UP000199320">
    <property type="component" value="Unassembled WGS sequence"/>
</dbReference>
<dbReference type="Pfam" id="PF24318">
    <property type="entry name" value="DUF7490"/>
    <property type="match status" value="2"/>
</dbReference>
<reference evidence="7 8" key="2">
    <citation type="submission" date="2016-10" db="EMBL/GenBank/DDBJ databases">
        <authorList>
            <person name="Varghese N."/>
            <person name="Submissions S."/>
        </authorList>
    </citation>
    <scope>NUCLEOTIDE SEQUENCE [LARGE SCALE GENOMIC DNA]</scope>
    <source>
        <strain evidence="5 8">CDM_1</strain>
        <strain evidence="7">CDM_6</strain>
    </source>
</reference>
<dbReference type="STRING" id="392421.SAMN04488694_102229"/>
<evidence type="ECO:0000313" key="7">
    <source>
        <dbReference type="Proteomes" id="UP000199320"/>
    </source>
</evidence>
<dbReference type="RefSeq" id="WP_092929879.1">
    <property type="nucleotide sequence ID" value="NZ_FMZP01000001.1"/>
</dbReference>
<proteinExistence type="predicted"/>
<evidence type="ECO:0000256" key="1">
    <source>
        <dbReference type="ARBA" id="ARBA00022729"/>
    </source>
</evidence>
<feature type="domain" description="PGF-CTERM archaeal protein-sorting signal" evidence="3">
    <location>
        <begin position="334"/>
        <end position="355"/>
    </location>
</feature>
<dbReference type="EMBL" id="FMZP01000001">
    <property type="protein sequence ID" value="SDC01096.1"/>
    <property type="molecule type" value="Genomic_DNA"/>
</dbReference>
<dbReference type="InterPro" id="IPR026371">
    <property type="entry name" value="PGF_CTERM"/>
</dbReference>
<dbReference type="Proteomes" id="UP000324021">
    <property type="component" value="Unassembled WGS sequence"/>
</dbReference>
<evidence type="ECO:0000313" key="8">
    <source>
        <dbReference type="Proteomes" id="UP000324021"/>
    </source>
</evidence>
<evidence type="ECO:0008006" key="9">
    <source>
        <dbReference type="Google" id="ProtNLM"/>
    </source>
</evidence>
<organism evidence="6 7">
    <name type="scientific">Natrinema hispanicum</name>
    <dbReference type="NCBI Taxonomy" id="392421"/>
    <lineage>
        <taxon>Archaea</taxon>
        <taxon>Methanobacteriati</taxon>
        <taxon>Methanobacteriota</taxon>
        <taxon>Stenosarchaea group</taxon>
        <taxon>Halobacteria</taxon>
        <taxon>Halobacteriales</taxon>
        <taxon>Natrialbaceae</taxon>
        <taxon>Natrinema</taxon>
    </lineage>
</organism>
<reference evidence="6" key="1">
    <citation type="submission" date="2016-10" db="EMBL/GenBank/DDBJ databases">
        <authorList>
            <person name="de Groot N.N."/>
        </authorList>
    </citation>
    <scope>NUCLEOTIDE SEQUENCE [LARGE SCALE GENOMIC DNA]</scope>
    <source>
        <strain evidence="6">CDM_6</strain>
    </source>
</reference>
<protein>
    <recommendedName>
        <fullName evidence="9">PGF-CTERM protein</fullName>
    </recommendedName>
</protein>
<feature type="compositionally biased region" description="Low complexity" evidence="2">
    <location>
        <begin position="297"/>
        <end position="315"/>
    </location>
</feature>
<dbReference type="OrthoDB" id="50312at2157"/>